<feature type="domain" description="Nudix hydrolase" evidence="1">
    <location>
        <begin position="18"/>
        <end position="67"/>
    </location>
</feature>
<reference evidence="2" key="1">
    <citation type="journal article" date="2015" name="Nature">
        <title>Complex archaea that bridge the gap between prokaryotes and eukaryotes.</title>
        <authorList>
            <person name="Spang A."/>
            <person name="Saw J.H."/>
            <person name="Jorgensen S.L."/>
            <person name="Zaremba-Niedzwiedzka K."/>
            <person name="Martijn J."/>
            <person name="Lind A.E."/>
            <person name="van Eijk R."/>
            <person name="Schleper C."/>
            <person name="Guy L."/>
            <person name="Ettema T.J."/>
        </authorList>
    </citation>
    <scope>NUCLEOTIDE SEQUENCE</scope>
</reference>
<comment type="caution">
    <text evidence="2">The sequence shown here is derived from an EMBL/GenBank/DDBJ whole genome shotgun (WGS) entry which is preliminary data.</text>
</comment>
<evidence type="ECO:0000313" key="2">
    <source>
        <dbReference type="EMBL" id="KKN29824.1"/>
    </source>
</evidence>
<dbReference type="PROSITE" id="PS51462">
    <property type="entry name" value="NUDIX"/>
    <property type="match status" value="1"/>
</dbReference>
<dbReference type="SUPFAM" id="SSF55811">
    <property type="entry name" value="Nudix"/>
    <property type="match status" value="1"/>
</dbReference>
<dbReference type="AlphaFoldDB" id="A0A0F9PI33"/>
<sequence>MQLATEIADIGLAMENDGPTLVVAACIVRDEDDSILLAQRYRPDLAAAHLKWELPGGKVETEETPED</sequence>
<dbReference type="Gene3D" id="3.90.79.10">
    <property type="entry name" value="Nucleoside Triphosphate Pyrophosphohydrolase"/>
    <property type="match status" value="1"/>
</dbReference>
<dbReference type="InterPro" id="IPR000086">
    <property type="entry name" value="NUDIX_hydrolase_dom"/>
</dbReference>
<accession>A0A0F9PI33</accession>
<dbReference type="EMBL" id="LAZR01002454">
    <property type="protein sequence ID" value="KKN29824.1"/>
    <property type="molecule type" value="Genomic_DNA"/>
</dbReference>
<organism evidence="2">
    <name type="scientific">marine sediment metagenome</name>
    <dbReference type="NCBI Taxonomy" id="412755"/>
    <lineage>
        <taxon>unclassified sequences</taxon>
        <taxon>metagenomes</taxon>
        <taxon>ecological metagenomes</taxon>
    </lineage>
</organism>
<gene>
    <name evidence="2" type="ORF">LCGC14_0839920</name>
</gene>
<proteinExistence type="predicted"/>
<dbReference type="InterPro" id="IPR015797">
    <property type="entry name" value="NUDIX_hydrolase-like_dom_sf"/>
</dbReference>
<protein>
    <recommendedName>
        <fullName evidence="1">Nudix hydrolase domain-containing protein</fullName>
    </recommendedName>
</protein>
<feature type="non-terminal residue" evidence="2">
    <location>
        <position position="67"/>
    </location>
</feature>
<name>A0A0F9PI33_9ZZZZ</name>
<dbReference type="Pfam" id="PF00293">
    <property type="entry name" value="NUDIX"/>
    <property type="match status" value="1"/>
</dbReference>
<dbReference type="CDD" id="cd02883">
    <property type="entry name" value="NUDIX_Hydrolase"/>
    <property type="match status" value="1"/>
</dbReference>
<evidence type="ECO:0000259" key="1">
    <source>
        <dbReference type="PROSITE" id="PS51462"/>
    </source>
</evidence>